<dbReference type="EMBL" id="JAULSX010000004">
    <property type="protein sequence ID" value="KAK3492885.1"/>
    <property type="molecule type" value="Genomic_DNA"/>
</dbReference>
<evidence type="ECO:0000313" key="3">
    <source>
        <dbReference type="Proteomes" id="UP001285908"/>
    </source>
</evidence>
<dbReference type="Proteomes" id="UP001285908">
    <property type="component" value="Unassembled WGS sequence"/>
</dbReference>
<keyword evidence="1" id="KW-0472">Membrane</keyword>
<organism evidence="2 3">
    <name type="scientific">Neurospora hispaniola</name>
    <dbReference type="NCBI Taxonomy" id="588809"/>
    <lineage>
        <taxon>Eukaryota</taxon>
        <taxon>Fungi</taxon>
        <taxon>Dikarya</taxon>
        <taxon>Ascomycota</taxon>
        <taxon>Pezizomycotina</taxon>
        <taxon>Sordariomycetes</taxon>
        <taxon>Sordariomycetidae</taxon>
        <taxon>Sordariales</taxon>
        <taxon>Sordariaceae</taxon>
        <taxon>Neurospora</taxon>
    </lineage>
</organism>
<keyword evidence="3" id="KW-1185">Reference proteome</keyword>
<sequence length="109" mass="12515">MGYTLTTTNFHQGIPCPETIVSYFYFVEVFNITIRFVVPCNSTRERMLHKHHSIKYGIGIPVNATKRPRGCRPRSIENKQQSPTNYLLLITYILCIIVMIPGGQPTRTN</sequence>
<name>A0AAJ0I8L0_9PEZI</name>
<evidence type="ECO:0000256" key="1">
    <source>
        <dbReference type="SAM" id="Phobius"/>
    </source>
</evidence>
<reference evidence="2 3" key="1">
    <citation type="journal article" date="2023" name="Mol. Phylogenet. Evol.">
        <title>Genome-scale phylogeny and comparative genomics of the fungal order Sordariales.</title>
        <authorList>
            <person name="Hensen N."/>
            <person name="Bonometti L."/>
            <person name="Westerberg I."/>
            <person name="Brannstrom I.O."/>
            <person name="Guillou S."/>
            <person name="Cros-Aarteil S."/>
            <person name="Calhoun S."/>
            <person name="Haridas S."/>
            <person name="Kuo A."/>
            <person name="Mondo S."/>
            <person name="Pangilinan J."/>
            <person name="Riley R."/>
            <person name="LaButti K."/>
            <person name="Andreopoulos B."/>
            <person name="Lipzen A."/>
            <person name="Chen C."/>
            <person name="Yan M."/>
            <person name="Daum C."/>
            <person name="Ng V."/>
            <person name="Clum A."/>
            <person name="Steindorff A."/>
            <person name="Ohm R.A."/>
            <person name="Martin F."/>
            <person name="Silar P."/>
            <person name="Natvig D.O."/>
            <person name="Lalanne C."/>
            <person name="Gautier V."/>
            <person name="Ament-Velasquez S.L."/>
            <person name="Kruys A."/>
            <person name="Hutchinson M.I."/>
            <person name="Powell A.J."/>
            <person name="Barry K."/>
            <person name="Miller A.N."/>
            <person name="Grigoriev I.V."/>
            <person name="Debuchy R."/>
            <person name="Gladieux P."/>
            <person name="Hiltunen Thoren M."/>
            <person name="Johannesson H."/>
        </authorList>
    </citation>
    <scope>NUCLEOTIDE SEQUENCE [LARGE SCALE GENOMIC DNA]</scope>
    <source>
        <strain evidence="2 3">FGSC 10403</strain>
    </source>
</reference>
<keyword evidence="1" id="KW-1133">Transmembrane helix</keyword>
<comment type="caution">
    <text evidence="2">The sequence shown here is derived from an EMBL/GenBank/DDBJ whole genome shotgun (WGS) entry which is preliminary data.</text>
</comment>
<accession>A0AAJ0I8L0</accession>
<dbReference type="GeneID" id="87870177"/>
<evidence type="ECO:0000313" key="2">
    <source>
        <dbReference type="EMBL" id="KAK3492885.1"/>
    </source>
</evidence>
<feature type="transmembrane region" description="Helical" evidence="1">
    <location>
        <begin position="84"/>
        <end position="103"/>
    </location>
</feature>
<protein>
    <submittedName>
        <fullName evidence="2">Uncharacterized protein</fullName>
    </submittedName>
</protein>
<dbReference type="RefSeq" id="XP_062693343.1">
    <property type="nucleotide sequence ID" value="XM_062832555.1"/>
</dbReference>
<proteinExistence type="predicted"/>
<keyword evidence="1" id="KW-0812">Transmembrane</keyword>
<dbReference type="AlphaFoldDB" id="A0AAJ0I8L0"/>
<gene>
    <name evidence="2" type="ORF">B0T23DRAFT_152201</name>
</gene>
<feature type="transmembrane region" description="Helical" evidence="1">
    <location>
        <begin position="20"/>
        <end position="38"/>
    </location>
</feature>